<gene>
    <name evidence="3" type="ORF">G3T36_14945</name>
</gene>
<dbReference type="PANTHER" id="PTHR35174:SF3">
    <property type="entry name" value="BLL7171 PROTEIN"/>
    <property type="match status" value="1"/>
</dbReference>
<reference evidence="3 4" key="1">
    <citation type="journal article" date="2014" name="J. Microbiol.">
        <title>Diaminobutyricibacter tongyongensis gen. nov., sp. nov. and Homoserinibacter gongjuensis gen. nov., sp. nov. belong to the family Microbacteriaceae.</title>
        <authorList>
            <person name="Kim S.J."/>
            <person name="Ahn J.H."/>
            <person name="Weon H.Y."/>
            <person name="Hamada M."/>
            <person name="Suzuki K."/>
            <person name="Kwon S.W."/>
        </authorList>
    </citation>
    <scope>NUCLEOTIDE SEQUENCE [LARGE SCALE GENOMIC DNA]</scope>
    <source>
        <strain evidence="3 4">NBRC 108724</strain>
    </source>
</reference>
<dbReference type="Proteomes" id="UP000474967">
    <property type="component" value="Unassembled WGS sequence"/>
</dbReference>
<proteinExistence type="inferred from homology"/>
<dbReference type="Pfam" id="PF03795">
    <property type="entry name" value="YCII"/>
    <property type="match status" value="1"/>
</dbReference>
<accession>A0A6L9Y0G3</accession>
<dbReference type="PANTHER" id="PTHR35174">
    <property type="entry name" value="BLL7171 PROTEIN-RELATED"/>
    <property type="match status" value="1"/>
</dbReference>
<dbReference type="RefSeq" id="WP_163290606.1">
    <property type="nucleotide sequence ID" value="NZ_JAAGWY010000003.1"/>
</dbReference>
<organism evidence="3 4">
    <name type="scientific">Leifsonia tongyongensis</name>
    <dbReference type="NCBI Taxonomy" id="1268043"/>
    <lineage>
        <taxon>Bacteria</taxon>
        <taxon>Bacillati</taxon>
        <taxon>Actinomycetota</taxon>
        <taxon>Actinomycetes</taxon>
        <taxon>Micrococcales</taxon>
        <taxon>Microbacteriaceae</taxon>
        <taxon>Leifsonia</taxon>
    </lineage>
</organism>
<comment type="similarity">
    <text evidence="1">Belongs to the YciI family.</text>
</comment>
<dbReference type="InterPro" id="IPR011008">
    <property type="entry name" value="Dimeric_a/b-barrel"/>
</dbReference>
<keyword evidence="4" id="KW-1185">Reference proteome</keyword>
<evidence type="ECO:0000256" key="1">
    <source>
        <dbReference type="ARBA" id="ARBA00007689"/>
    </source>
</evidence>
<dbReference type="Gene3D" id="3.30.70.1060">
    <property type="entry name" value="Dimeric alpha+beta barrel"/>
    <property type="match status" value="1"/>
</dbReference>
<evidence type="ECO:0000259" key="2">
    <source>
        <dbReference type="Pfam" id="PF03795"/>
    </source>
</evidence>
<sequence length="123" mass="13571">MKYLILINGNPQSRAAWESFTDQQRAEGYELYAELHERLRASGELVAAEALTDPSLAVRIPARDTSLTATDGPFAEVKEQLNGFYLVDCESLDRAVEIAEWFPEAAYGLVEVRPVLSLGGPDV</sequence>
<dbReference type="SUPFAM" id="SSF54909">
    <property type="entry name" value="Dimeric alpha+beta barrel"/>
    <property type="match status" value="1"/>
</dbReference>
<evidence type="ECO:0000313" key="4">
    <source>
        <dbReference type="Proteomes" id="UP000474967"/>
    </source>
</evidence>
<dbReference type="AlphaFoldDB" id="A0A6L9Y0G3"/>
<dbReference type="EMBL" id="JAAGWY010000003">
    <property type="protein sequence ID" value="NEN07159.1"/>
    <property type="molecule type" value="Genomic_DNA"/>
</dbReference>
<evidence type="ECO:0000313" key="3">
    <source>
        <dbReference type="EMBL" id="NEN07159.1"/>
    </source>
</evidence>
<feature type="domain" description="YCII-related" evidence="2">
    <location>
        <begin position="1"/>
        <end position="116"/>
    </location>
</feature>
<protein>
    <submittedName>
        <fullName evidence="3">YciI family protein</fullName>
    </submittedName>
</protein>
<comment type="caution">
    <text evidence="3">The sequence shown here is derived from an EMBL/GenBank/DDBJ whole genome shotgun (WGS) entry which is preliminary data.</text>
</comment>
<dbReference type="InterPro" id="IPR005545">
    <property type="entry name" value="YCII"/>
</dbReference>
<name>A0A6L9Y0G3_9MICO</name>